<dbReference type="InterPro" id="IPR053734">
    <property type="entry name" value="Phage_Head-Tail_Connect_sf"/>
</dbReference>
<name>A0ABV8MJF9_9NEIS</name>
<comment type="caution">
    <text evidence="2">The sequence shown here is derived from an EMBL/GenBank/DDBJ whole genome shotgun (WGS) entry which is preliminary data.</text>
</comment>
<sequence length="102" mass="11007">MDDFRDLFAEADATIREHLGDDIEIAGHLVRGYFSEPTTGSKLGKSKTLLTQPVIEIPDADAATVQKGAVVTIKGRPNTYRVLGLPEPDGTGMSAIPLRRES</sequence>
<accession>A0ABV8MJF9</accession>
<organism evidence="2 3">
    <name type="scientific">Chitinimonas lacunae</name>
    <dbReference type="NCBI Taxonomy" id="1963018"/>
    <lineage>
        <taxon>Bacteria</taxon>
        <taxon>Pseudomonadati</taxon>
        <taxon>Pseudomonadota</taxon>
        <taxon>Betaproteobacteria</taxon>
        <taxon>Neisseriales</taxon>
        <taxon>Chitinibacteraceae</taxon>
        <taxon>Chitinimonas</taxon>
    </lineage>
</organism>
<dbReference type="EMBL" id="JBHSBU010000001">
    <property type="protein sequence ID" value="MFC4158282.1"/>
    <property type="molecule type" value="Genomic_DNA"/>
</dbReference>
<evidence type="ECO:0000313" key="2">
    <source>
        <dbReference type="EMBL" id="MFC4158282.1"/>
    </source>
</evidence>
<evidence type="ECO:0000256" key="1">
    <source>
        <dbReference type="SAM" id="MobiDB-lite"/>
    </source>
</evidence>
<reference evidence="3" key="1">
    <citation type="journal article" date="2019" name="Int. J. Syst. Evol. Microbiol.">
        <title>The Global Catalogue of Microorganisms (GCM) 10K type strain sequencing project: providing services to taxonomists for standard genome sequencing and annotation.</title>
        <authorList>
            <consortium name="The Broad Institute Genomics Platform"/>
            <consortium name="The Broad Institute Genome Sequencing Center for Infectious Disease"/>
            <person name="Wu L."/>
            <person name="Ma J."/>
        </authorList>
    </citation>
    <scope>NUCLEOTIDE SEQUENCE [LARGE SCALE GENOMIC DNA]</scope>
    <source>
        <strain evidence="3">LMG 29894</strain>
    </source>
</reference>
<dbReference type="RefSeq" id="WP_378160785.1">
    <property type="nucleotide sequence ID" value="NZ_JBHSBU010000001.1"/>
</dbReference>
<proteinExistence type="predicted"/>
<dbReference type="Proteomes" id="UP001595791">
    <property type="component" value="Unassembled WGS sequence"/>
</dbReference>
<dbReference type="InterPro" id="IPR008018">
    <property type="entry name" value="Phage_tail_attach_FII"/>
</dbReference>
<keyword evidence="3" id="KW-1185">Reference proteome</keyword>
<evidence type="ECO:0000313" key="3">
    <source>
        <dbReference type="Proteomes" id="UP001595791"/>
    </source>
</evidence>
<dbReference type="Gene3D" id="2.40.10.180">
    <property type="entry name" value="Phage tail proteins"/>
    <property type="match status" value="1"/>
</dbReference>
<protein>
    <submittedName>
        <fullName evidence="2">Uncharacterized protein</fullName>
    </submittedName>
</protein>
<dbReference type="Pfam" id="PF05354">
    <property type="entry name" value="Phage_attach"/>
    <property type="match status" value="1"/>
</dbReference>
<gene>
    <name evidence="2" type="ORF">ACFOW7_02805</name>
</gene>
<feature type="region of interest" description="Disordered" evidence="1">
    <location>
        <begin position="82"/>
        <end position="102"/>
    </location>
</feature>